<evidence type="ECO:0000313" key="3">
    <source>
        <dbReference type="Proteomes" id="UP000228528"/>
    </source>
</evidence>
<evidence type="ECO:0000313" key="2">
    <source>
        <dbReference type="EMBL" id="PIR76895.1"/>
    </source>
</evidence>
<feature type="transmembrane region" description="Helical" evidence="1">
    <location>
        <begin position="20"/>
        <end position="39"/>
    </location>
</feature>
<keyword evidence="1" id="KW-0472">Membrane</keyword>
<gene>
    <name evidence="2" type="ORF">COU30_05405</name>
</gene>
<protein>
    <submittedName>
        <fullName evidence="2">Uncharacterized protein</fullName>
    </submittedName>
</protein>
<keyword evidence="1" id="KW-0812">Transmembrane</keyword>
<organism evidence="2 3">
    <name type="scientific">Candidatus Magasanikbacteria bacterium CG10_big_fil_rev_8_21_14_0_10_38_6</name>
    <dbReference type="NCBI Taxonomy" id="1974647"/>
    <lineage>
        <taxon>Bacteria</taxon>
        <taxon>Candidatus Magasanikiibacteriota</taxon>
    </lineage>
</organism>
<feature type="transmembrane region" description="Helical" evidence="1">
    <location>
        <begin position="102"/>
        <end position="119"/>
    </location>
</feature>
<feature type="transmembrane region" description="Helical" evidence="1">
    <location>
        <begin position="126"/>
        <end position="153"/>
    </location>
</feature>
<comment type="caution">
    <text evidence="2">The sequence shown here is derived from an EMBL/GenBank/DDBJ whole genome shotgun (WGS) entry which is preliminary data.</text>
</comment>
<dbReference type="Proteomes" id="UP000228528">
    <property type="component" value="Unassembled WGS sequence"/>
</dbReference>
<reference evidence="3" key="1">
    <citation type="submission" date="2017-09" db="EMBL/GenBank/DDBJ databases">
        <title>Depth-based differentiation of microbial function through sediment-hosted aquifers and enrichment of novel symbionts in the deep terrestrial subsurface.</title>
        <authorList>
            <person name="Probst A.J."/>
            <person name="Ladd B."/>
            <person name="Jarett J.K."/>
            <person name="Geller-Mcgrath D.E."/>
            <person name="Sieber C.M.K."/>
            <person name="Emerson J.B."/>
            <person name="Anantharaman K."/>
            <person name="Thomas B.C."/>
            <person name="Malmstrom R."/>
            <person name="Stieglmeier M."/>
            <person name="Klingl A."/>
            <person name="Woyke T."/>
            <person name="Ryan C.M."/>
            <person name="Banfield J.F."/>
        </authorList>
    </citation>
    <scope>NUCLEOTIDE SEQUENCE [LARGE SCALE GENOMIC DNA]</scope>
</reference>
<sequence>MGFVFGIQPVQSLFPQFGPRIFITAVAFTCSGIILYAIVQKKIKTVQGEIDILIVALSFVLMLIVGIVFMSSLFHVNTGIERLFLGETMNSIQAVSQEPSEIGTNINFLCIILIGLFDVQGKKRSLCIICSGIIIGISIIALVGYSTAIPALYYDINGISTKMNIPVAVVFILLGGSFLYTSITMKEYKNHMFTSKLI</sequence>
<feature type="transmembrane region" description="Helical" evidence="1">
    <location>
        <begin position="51"/>
        <end position="74"/>
    </location>
</feature>
<dbReference type="AlphaFoldDB" id="A0A2M6NZJ3"/>
<name>A0A2M6NZJ3_9BACT</name>
<dbReference type="EMBL" id="PFBW01000225">
    <property type="protein sequence ID" value="PIR76895.1"/>
    <property type="molecule type" value="Genomic_DNA"/>
</dbReference>
<accession>A0A2M6NZJ3</accession>
<proteinExistence type="predicted"/>
<feature type="transmembrane region" description="Helical" evidence="1">
    <location>
        <begin position="165"/>
        <end position="183"/>
    </location>
</feature>
<keyword evidence="1" id="KW-1133">Transmembrane helix</keyword>
<evidence type="ECO:0000256" key="1">
    <source>
        <dbReference type="SAM" id="Phobius"/>
    </source>
</evidence>